<accession>A0AA87Z1M8</accession>
<keyword evidence="2" id="KW-1185">Reference proteome</keyword>
<dbReference type="EMBL" id="BTGU01008371">
    <property type="protein sequence ID" value="GMN27847.1"/>
    <property type="molecule type" value="Genomic_DNA"/>
</dbReference>
<reference evidence="1" key="1">
    <citation type="submission" date="2023-07" db="EMBL/GenBank/DDBJ databases">
        <title>draft genome sequence of fig (Ficus carica).</title>
        <authorList>
            <person name="Takahashi T."/>
            <person name="Nishimura K."/>
        </authorList>
    </citation>
    <scope>NUCLEOTIDE SEQUENCE</scope>
</reference>
<name>A0AA87Z1M8_FICCA</name>
<dbReference type="Proteomes" id="UP001187192">
    <property type="component" value="Unassembled WGS sequence"/>
</dbReference>
<comment type="caution">
    <text evidence="1">The sequence shown here is derived from an EMBL/GenBank/DDBJ whole genome shotgun (WGS) entry which is preliminary data.</text>
</comment>
<proteinExistence type="predicted"/>
<sequence length="128" mass="14202">MMTLARSDLWDSPCSGNVISTTLNYTFFLDYAPTVENLTLIYGCPKGKSLGGSFNSFNKFSCSDDNDQISYYVREDVWSTLSLANVQSACSGFFQVPVFGSVLDEMESSAERGIQELTDVLKQGEMRD</sequence>
<gene>
    <name evidence="1" type="ORF">TIFTF001_050498</name>
</gene>
<evidence type="ECO:0000313" key="1">
    <source>
        <dbReference type="EMBL" id="GMN27847.1"/>
    </source>
</evidence>
<organism evidence="1 2">
    <name type="scientific">Ficus carica</name>
    <name type="common">Common fig</name>
    <dbReference type="NCBI Taxonomy" id="3494"/>
    <lineage>
        <taxon>Eukaryota</taxon>
        <taxon>Viridiplantae</taxon>
        <taxon>Streptophyta</taxon>
        <taxon>Embryophyta</taxon>
        <taxon>Tracheophyta</taxon>
        <taxon>Spermatophyta</taxon>
        <taxon>Magnoliopsida</taxon>
        <taxon>eudicotyledons</taxon>
        <taxon>Gunneridae</taxon>
        <taxon>Pentapetalae</taxon>
        <taxon>rosids</taxon>
        <taxon>fabids</taxon>
        <taxon>Rosales</taxon>
        <taxon>Moraceae</taxon>
        <taxon>Ficeae</taxon>
        <taxon>Ficus</taxon>
    </lineage>
</organism>
<dbReference type="AlphaFoldDB" id="A0AA87Z1M8"/>
<evidence type="ECO:0000313" key="2">
    <source>
        <dbReference type="Proteomes" id="UP001187192"/>
    </source>
</evidence>
<protein>
    <submittedName>
        <fullName evidence="1">Uncharacterized protein</fullName>
    </submittedName>
</protein>